<evidence type="ECO:0000313" key="9">
    <source>
        <dbReference type="EMBL" id="KKJ01498.1"/>
    </source>
</evidence>
<evidence type="ECO:0000256" key="1">
    <source>
        <dbReference type="ARBA" id="ARBA00008031"/>
    </source>
</evidence>
<dbReference type="eggNOG" id="COG4948">
    <property type="taxonomic scope" value="Bacteria"/>
</dbReference>
<comment type="similarity">
    <text evidence="1 7">Belongs to the mandelate racemase/muconate lactonizing enzyme family.</text>
</comment>
<dbReference type="InterPro" id="IPR036849">
    <property type="entry name" value="Enolase-like_C_sf"/>
</dbReference>
<keyword evidence="4 7" id="KW-0413">Isomerase</keyword>
<dbReference type="InterPro" id="IPR029017">
    <property type="entry name" value="Enolase-like_N"/>
</dbReference>
<dbReference type="PROSITE" id="PS00909">
    <property type="entry name" value="MR_MLE_2"/>
    <property type="match status" value="1"/>
</dbReference>
<dbReference type="InterPro" id="IPR013342">
    <property type="entry name" value="Mandelate_racemase_C"/>
</dbReference>
<dbReference type="STRING" id="317619.GCA_000332315_04097"/>
<dbReference type="Proteomes" id="UP000034681">
    <property type="component" value="Unassembled WGS sequence"/>
</dbReference>
<dbReference type="InterPro" id="IPR018110">
    <property type="entry name" value="Mandel_Rmase/mucon_lact_enz_CS"/>
</dbReference>
<evidence type="ECO:0000313" key="10">
    <source>
        <dbReference type="Proteomes" id="UP000034681"/>
    </source>
</evidence>
<feature type="active site" description="Proton acceptor; specific for (S)-substrate epimerization" evidence="5">
    <location>
        <position position="269"/>
    </location>
</feature>
<dbReference type="SUPFAM" id="SSF54826">
    <property type="entry name" value="Enolase N-terminal domain-like"/>
    <property type="match status" value="1"/>
</dbReference>
<keyword evidence="10" id="KW-1185">Reference proteome</keyword>
<evidence type="ECO:0000256" key="6">
    <source>
        <dbReference type="PIRSR" id="PIRSR634603-3"/>
    </source>
</evidence>
<dbReference type="InterPro" id="IPR029065">
    <property type="entry name" value="Enolase_C-like"/>
</dbReference>
<dbReference type="InterPro" id="IPR013341">
    <property type="entry name" value="Mandelate_racemase_N_dom"/>
</dbReference>
<feature type="domain" description="Mandelate racemase/muconate lactonizing enzyme C-terminal" evidence="8">
    <location>
        <begin position="143"/>
        <end position="242"/>
    </location>
</feature>
<dbReference type="Gene3D" id="3.20.20.120">
    <property type="entry name" value="Enolase-like C-terminal domain"/>
    <property type="match status" value="1"/>
</dbReference>
<organism evidence="9 10">
    <name type="scientific">Prochlorothrix hollandica PCC 9006 = CALU 1027</name>
    <dbReference type="NCBI Taxonomy" id="317619"/>
    <lineage>
        <taxon>Bacteria</taxon>
        <taxon>Bacillati</taxon>
        <taxon>Cyanobacteriota</taxon>
        <taxon>Cyanophyceae</taxon>
        <taxon>Prochlorotrichales</taxon>
        <taxon>Prochlorotrichaceae</taxon>
        <taxon>Prochlorothrix</taxon>
    </lineage>
</organism>
<dbReference type="PANTHER" id="PTHR48080:SF3">
    <property type="entry name" value="ENOLASE SUPERFAMILY MEMBER DDB_G0284701"/>
    <property type="match status" value="1"/>
</dbReference>
<dbReference type="GO" id="GO:0046872">
    <property type="term" value="F:metal ion binding"/>
    <property type="evidence" value="ECO:0007669"/>
    <property type="project" value="UniProtKB-KW"/>
</dbReference>
<dbReference type="Gene3D" id="3.30.390.10">
    <property type="entry name" value="Enolase-like, N-terminal domain"/>
    <property type="match status" value="1"/>
</dbReference>
<sequence length="357" mass="38790">MELTLQSFTVHKRFALTISRGTTDRSTNLWLRLRHDGIEGWGEASPFSIGHSAAHPDQTTDLLQAAFTALVPHLSAYNPWQRQCLDSLLGDLAPALPSGIRTALDLALWDWWGKCLGRPLWQLWGLTPTPLPPTSVTIGLGTPAAAQERLLAWRSITPSPWIKVKLGSPQGAETDRALFSAVQAVADPTAQFLVDANGGWDLETAIAMGQWLADRGVVYLEQPLPKGAEDQLPTLMRDCPLPIFVDESCWTLGDVLKVGALGIRGINIKLLKTGGLTEAWRMIHLAQALGLQIMLGCYSDSSLLNTAAAQLAPLAQYLDLDSHLNLKDDPFEGVTLDETGSMVLPDRPGLGVRLKAE</sequence>
<proteinExistence type="inferred from homology"/>
<dbReference type="EMBL" id="AJTX02000002">
    <property type="protein sequence ID" value="KKJ01498.1"/>
    <property type="molecule type" value="Genomic_DNA"/>
</dbReference>
<dbReference type="EC" id="5.1.1.-" evidence="7"/>
<dbReference type="SFLD" id="SFLDG00180">
    <property type="entry name" value="muconate_cycloisomerase"/>
    <property type="match status" value="1"/>
</dbReference>
<keyword evidence="2 6" id="KW-0479">Metal-binding</keyword>
<reference evidence="9" key="1">
    <citation type="submission" date="2012-04" db="EMBL/GenBank/DDBJ databases">
        <authorList>
            <person name="Borisov I.G."/>
            <person name="Ivanikova N.V."/>
            <person name="Pinevich A.V."/>
        </authorList>
    </citation>
    <scope>NUCLEOTIDE SEQUENCE</scope>
    <source>
        <strain evidence="9">CALU 1027</strain>
    </source>
</reference>
<dbReference type="GO" id="GO:0009063">
    <property type="term" value="P:amino acid catabolic process"/>
    <property type="evidence" value="ECO:0007669"/>
    <property type="project" value="InterPro"/>
</dbReference>
<dbReference type="SFLD" id="SFLDS00001">
    <property type="entry name" value="Enolase"/>
    <property type="match status" value="1"/>
</dbReference>
<evidence type="ECO:0000256" key="2">
    <source>
        <dbReference type="ARBA" id="ARBA00022723"/>
    </source>
</evidence>
<evidence type="ECO:0000259" key="8">
    <source>
        <dbReference type="SMART" id="SM00922"/>
    </source>
</evidence>
<dbReference type="GO" id="GO:0016855">
    <property type="term" value="F:racemase and epimerase activity, acting on amino acids and derivatives"/>
    <property type="evidence" value="ECO:0007669"/>
    <property type="project" value="UniProtKB-UniRule"/>
</dbReference>
<evidence type="ECO:0000256" key="4">
    <source>
        <dbReference type="ARBA" id="ARBA00023235"/>
    </source>
</evidence>
<feature type="binding site" evidence="6">
    <location>
        <position position="221"/>
    </location>
    <ligand>
        <name>Mg(2+)</name>
        <dbReference type="ChEBI" id="CHEBI:18420"/>
    </ligand>
</feature>
<evidence type="ECO:0000256" key="7">
    <source>
        <dbReference type="RuleBase" id="RU366006"/>
    </source>
</evidence>
<evidence type="ECO:0000256" key="5">
    <source>
        <dbReference type="PIRSR" id="PIRSR634603-1"/>
    </source>
</evidence>
<dbReference type="CDD" id="cd03319">
    <property type="entry name" value="L-Ala-DL-Glu_epimerase"/>
    <property type="match status" value="1"/>
</dbReference>
<feature type="binding site" evidence="6">
    <location>
        <position position="195"/>
    </location>
    <ligand>
        <name>Mg(2+)</name>
        <dbReference type="ChEBI" id="CHEBI:18420"/>
    </ligand>
</feature>
<feature type="binding site" evidence="6">
    <location>
        <position position="246"/>
    </location>
    <ligand>
        <name>Mg(2+)</name>
        <dbReference type="ChEBI" id="CHEBI:18420"/>
    </ligand>
</feature>
<dbReference type="InterPro" id="IPR034603">
    <property type="entry name" value="Dipeptide_epimerase"/>
</dbReference>
<name>A0A0M2Q2K7_PROHO</name>
<dbReference type="AlphaFoldDB" id="A0A0M2Q2K7"/>
<dbReference type="Pfam" id="PF02746">
    <property type="entry name" value="MR_MLE_N"/>
    <property type="match status" value="1"/>
</dbReference>
<protein>
    <recommendedName>
        <fullName evidence="7">Dipeptide epimerase</fullName>
        <ecNumber evidence="7">5.1.1.-</ecNumber>
    </recommendedName>
</protein>
<dbReference type="Pfam" id="PF13378">
    <property type="entry name" value="MR_MLE_C"/>
    <property type="match status" value="1"/>
</dbReference>
<keyword evidence="3 6" id="KW-0460">Magnesium</keyword>
<dbReference type="PANTHER" id="PTHR48080">
    <property type="entry name" value="D-GALACTONATE DEHYDRATASE-RELATED"/>
    <property type="match status" value="1"/>
</dbReference>
<comment type="cofactor">
    <cofactor evidence="6 7">
        <name>Mg(2+)</name>
        <dbReference type="ChEBI" id="CHEBI:18420"/>
    </cofactor>
    <text evidence="6 7">Binds 1 Mg(2+) ion per subunit.</text>
</comment>
<evidence type="ECO:0000256" key="3">
    <source>
        <dbReference type="ARBA" id="ARBA00022842"/>
    </source>
</evidence>
<feature type="active site" description="Proton acceptor; specific for (R)-substrate epimerization" evidence="5">
    <location>
        <position position="165"/>
    </location>
</feature>
<dbReference type="RefSeq" id="WP_017714241.1">
    <property type="nucleotide sequence ID" value="NZ_KB235941.1"/>
</dbReference>
<dbReference type="OrthoDB" id="9775391at2"/>
<dbReference type="SMART" id="SM00922">
    <property type="entry name" value="MR_MLE"/>
    <property type="match status" value="1"/>
</dbReference>
<gene>
    <name evidence="9" type="ORF">PROH_04075</name>
</gene>
<accession>A0A0M2Q2K7</accession>
<dbReference type="InterPro" id="IPR034593">
    <property type="entry name" value="DgoD-like"/>
</dbReference>
<dbReference type="SUPFAM" id="SSF51604">
    <property type="entry name" value="Enolase C-terminal domain-like"/>
    <property type="match status" value="1"/>
</dbReference>
<comment type="caution">
    <text evidence="9">The sequence shown here is derived from an EMBL/GenBank/DDBJ whole genome shotgun (WGS) entry which is preliminary data.</text>
</comment>